<feature type="region of interest" description="Disordered" evidence="7">
    <location>
        <begin position="1"/>
        <end position="31"/>
    </location>
</feature>
<accession>A0A1E5R8F6</accession>
<evidence type="ECO:0000256" key="7">
    <source>
        <dbReference type="SAM" id="MobiDB-lite"/>
    </source>
</evidence>
<comment type="function">
    <text evidence="6">Interacts with target proteins during translocation into the lumen of the endoplasmic reticulum. Protects unfolded target proteins against degradation and facilitate correct glycosylation.</text>
</comment>
<dbReference type="FunCoup" id="A0A1E5R8F6">
    <property type="interactions" value="27"/>
</dbReference>
<keyword evidence="9" id="KW-1185">Reference proteome</keyword>
<sequence length="67" mass="7756">MAIQTPKQRQANQKFNKNIEKNRKFGQPKLNKKDLENNKLKLSRTWLIVLGFLLVGGGLLEIVSLFF</sequence>
<keyword evidence="5 6" id="KW-0472">Membrane</keyword>
<reference evidence="9" key="1">
    <citation type="journal article" date="2016" name="Genome Announc.">
        <title>Genome sequences of three species of Hanseniaspora isolated from spontaneous wine fermentations.</title>
        <authorList>
            <person name="Sternes P.R."/>
            <person name="Lee D."/>
            <person name="Kutyna D.R."/>
            <person name="Borneman A.R."/>
        </authorList>
    </citation>
    <scope>NUCLEOTIDE SEQUENCE [LARGE SCALE GENOMIC DNA]</scope>
    <source>
        <strain evidence="9">AWRI3579</strain>
    </source>
</reference>
<evidence type="ECO:0000313" key="9">
    <source>
        <dbReference type="Proteomes" id="UP000095728"/>
    </source>
</evidence>
<evidence type="ECO:0000256" key="1">
    <source>
        <dbReference type="ARBA" id="ARBA00005500"/>
    </source>
</evidence>
<evidence type="ECO:0000313" key="8">
    <source>
        <dbReference type="EMBL" id="OEJ82813.1"/>
    </source>
</evidence>
<dbReference type="AlphaFoldDB" id="A0A1E5R8F6"/>
<evidence type="ECO:0000256" key="3">
    <source>
        <dbReference type="ARBA" id="ARBA00022824"/>
    </source>
</evidence>
<evidence type="ECO:0000256" key="5">
    <source>
        <dbReference type="ARBA" id="ARBA00023136"/>
    </source>
</evidence>
<dbReference type="EMBL" id="LPNM01000009">
    <property type="protein sequence ID" value="OEJ82813.1"/>
    <property type="molecule type" value="Genomic_DNA"/>
</dbReference>
<dbReference type="Pfam" id="PF06624">
    <property type="entry name" value="RAMP4"/>
    <property type="match status" value="1"/>
</dbReference>
<feature type="transmembrane region" description="Helical" evidence="6">
    <location>
        <begin position="46"/>
        <end position="66"/>
    </location>
</feature>
<dbReference type="InterPro" id="IPR010580">
    <property type="entry name" value="ER_stress-assoc"/>
</dbReference>
<keyword evidence="2 6" id="KW-0812">Transmembrane</keyword>
<comment type="caution">
    <text evidence="8">The sequence shown here is derived from an EMBL/GenBank/DDBJ whole genome shotgun (WGS) entry which is preliminary data.</text>
</comment>
<gene>
    <name evidence="8" type="ORF">AWRI3579_g3286</name>
</gene>
<feature type="compositionally biased region" description="Polar residues" evidence="7">
    <location>
        <begin position="1"/>
        <end position="16"/>
    </location>
</feature>
<evidence type="ECO:0000256" key="4">
    <source>
        <dbReference type="ARBA" id="ARBA00022989"/>
    </source>
</evidence>
<comment type="subcellular location">
    <subcellularLocation>
        <location evidence="6">Membrane</location>
        <topology evidence="6">Single-pass membrane protein</topology>
    </subcellularLocation>
    <subcellularLocation>
        <location evidence="6">Endoplasmic reticulum membrane</location>
        <topology evidence="6">Single-pass membrane protein</topology>
    </subcellularLocation>
</comment>
<organism evidence="8 9">
    <name type="scientific">Hanseniaspora osmophila</name>
    <dbReference type="NCBI Taxonomy" id="56408"/>
    <lineage>
        <taxon>Eukaryota</taxon>
        <taxon>Fungi</taxon>
        <taxon>Dikarya</taxon>
        <taxon>Ascomycota</taxon>
        <taxon>Saccharomycotina</taxon>
        <taxon>Saccharomycetes</taxon>
        <taxon>Saccharomycodales</taxon>
        <taxon>Saccharomycodaceae</taxon>
        <taxon>Hanseniaspora</taxon>
    </lineage>
</organism>
<proteinExistence type="inferred from homology"/>
<evidence type="ECO:0000256" key="2">
    <source>
        <dbReference type="ARBA" id="ARBA00022692"/>
    </source>
</evidence>
<dbReference type="Proteomes" id="UP000095728">
    <property type="component" value="Unassembled WGS sequence"/>
</dbReference>
<evidence type="ECO:0000256" key="6">
    <source>
        <dbReference type="RuleBase" id="RU364120"/>
    </source>
</evidence>
<comment type="similarity">
    <text evidence="1 6">Belongs to the RAMP4 family.</text>
</comment>
<name>A0A1E5R8F6_9ASCO</name>
<keyword evidence="4 6" id="KW-1133">Transmembrane helix</keyword>
<dbReference type="GO" id="GO:0005789">
    <property type="term" value="C:endoplasmic reticulum membrane"/>
    <property type="evidence" value="ECO:0007669"/>
    <property type="project" value="UniProtKB-SubCell"/>
</dbReference>
<keyword evidence="3 6" id="KW-0256">Endoplasmic reticulum</keyword>
<protein>
    <recommendedName>
        <fullName evidence="6">Stress-associated endoplasmic reticulum protein</fullName>
    </recommendedName>
</protein>
<dbReference type="InParanoid" id="A0A1E5R8F6"/>